<evidence type="ECO:0000313" key="6">
    <source>
        <dbReference type="EMBL" id="GAA1675700.1"/>
    </source>
</evidence>
<evidence type="ECO:0000256" key="1">
    <source>
        <dbReference type="ARBA" id="ARBA00006622"/>
    </source>
</evidence>
<accession>A0ABN2GRL0</accession>
<keyword evidence="5" id="KW-0408">Iron</keyword>
<dbReference type="Gene3D" id="2.60.120.10">
    <property type="entry name" value="Jelly Rolls"/>
    <property type="match status" value="1"/>
</dbReference>
<dbReference type="GO" id="GO:0051213">
    <property type="term" value="F:dioxygenase activity"/>
    <property type="evidence" value="ECO:0007669"/>
    <property type="project" value="UniProtKB-KW"/>
</dbReference>
<evidence type="ECO:0000256" key="4">
    <source>
        <dbReference type="ARBA" id="ARBA00023002"/>
    </source>
</evidence>
<dbReference type="InterPro" id="IPR014710">
    <property type="entry name" value="RmlC-like_jellyroll"/>
</dbReference>
<evidence type="ECO:0000256" key="3">
    <source>
        <dbReference type="ARBA" id="ARBA00022964"/>
    </source>
</evidence>
<dbReference type="PANTHER" id="PTHR12918:SF1">
    <property type="entry name" value="CYSTEINE DIOXYGENASE TYPE 1"/>
    <property type="match status" value="1"/>
</dbReference>
<name>A0ABN2GRL0_9ACTN</name>
<dbReference type="EMBL" id="BAAANY010000009">
    <property type="protein sequence ID" value="GAA1675700.1"/>
    <property type="molecule type" value="Genomic_DNA"/>
</dbReference>
<organism evidence="6 7">
    <name type="scientific">Fodinicola feengrottensis</name>
    <dbReference type="NCBI Taxonomy" id="435914"/>
    <lineage>
        <taxon>Bacteria</taxon>
        <taxon>Bacillati</taxon>
        <taxon>Actinomycetota</taxon>
        <taxon>Actinomycetes</taxon>
        <taxon>Mycobacteriales</taxon>
        <taxon>Fodinicola</taxon>
    </lineage>
</organism>
<reference evidence="6 7" key="1">
    <citation type="journal article" date="2019" name="Int. J. Syst. Evol. Microbiol.">
        <title>The Global Catalogue of Microorganisms (GCM) 10K type strain sequencing project: providing services to taxonomists for standard genome sequencing and annotation.</title>
        <authorList>
            <consortium name="The Broad Institute Genomics Platform"/>
            <consortium name="The Broad Institute Genome Sequencing Center for Infectious Disease"/>
            <person name="Wu L."/>
            <person name="Ma J."/>
        </authorList>
    </citation>
    <scope>NUCLEOTIDE SEQUENCE [LARGE SCALE GENOMIC DNA]</scope>
    <source>
        <strain evidence="6 7">JCM 14718</strain>
    </source>
</reference>
<keyword evidence="7" id="KW-1185">Reference proteome</keyword>
<evidence type="ECO:0000256" key="2">
    <source>
        <dbReference type="ARBA" id="ARBA00022723"/>
    </source>
</evidence>
<dbReference type="InterPro" id="IPR011051">
    <property type="entry name" value="RmlC_Cupin_sf"/>
</dbReference>
<proteinExistence type="inferred from homology"/>
<keyword evidence="4" id="KW-0560">Oxidoreductase</keyword>
<comment type="similarity">
    <text evidence="1">Belongs to the cysteine dioxygenase family.</text>
</comment>
<comment type="caution">
    <text evidence="6">The sequence shown here is derived from an EMBL/GenBank/DDBJ whole genome shotgun (WGS) entry which is preliminary data.</text>
</comment>
<dbReference type="SUPFAM" id="SSF51182">
    <property type="entry name" value="RmlC-like cupins"/>
    <property type="match status" value="1"/>
</dbReference>
<evidence type="ECO:0000313" key="7">
    <source>
        <dbReference type="Proteomes" id="UP001500618"/>
    </source>
</evidence>
<dbReference type="PANTHER" id="PTHR12918">
    <property type="entry name" value="CYSTEINE DIOXYGENASE"/>
    <property type="match status" value="1"/>
</dbReference>
<evidence type="ECO:0000256" key="5">
    <source>
        <dbReference type="ARBA" id="ARBA00023004"/>
    </source>
</evidence>
<gene>
    <name evidence="6" type="ORF">GCM10009765_26250</name>
</gene>
<keyword evidence="3 6" id="KW-0223">Dioxygenase</keyword>
<dbReference type="Proteomes" id="UP001500618">
    <property type="component" value="Unassembled WGS sequence"/>
</dbReference>
<protein>
    <submittedName>
        <fullName evidence="6">Cysteine dioxygenase family protein</fullName>
    </submittedName>
</protein>
<keyword evidence="2" id="KW-0479">Metal-binding</keyword>
<sequence length="192" mass="21003">MVAPFSSVLEQTVVSPVHLEPYLLSPSVLTRTAINQRVAALAADTDRWQSLLHYSTDERWYAQLESNPYYDAWLLSWTPGQTTELHDHGGSSGAFTVLTGSLREVVLAAGLPRHVDRPAGSTVTFGSKYIHDVGHAGHGPAASLHVYSPPLSTMNYYAIDRGEVLRTRTEATETPERGWPRHPALATLTAVS</sequence>
<dbReference type="CDD" id="cd10548">
    <property type="entry name" value="cupin_CDO"/>
    <property type="match status" value="1"/>
</dbReference>
<dbReference type="InterPro" id="IPR010300">
    <property type="entry name" value="CDO_1"/>
</dbReference>
<dbReference type="Pfam" id="PF05995">
    <property type="entry name" value="CDO_I"/>
    <property type="match status" value="1"/>
</dbReference>